<dbReference type="EMBL" id="BART01029343">
    <property type="protein sequence ID" value="GAH00097.1"/>
    <property type="molecule type" value="Genomic_DNA"/>
</dbReference>
<proteinExistence type="predicted"/>
<evidence type="ECO:0000313" key="2">
    <source>
        <dbReference type="EMBL" id="GAH00097.1"/>
    </source>
</evidence>
<accession>X1BYN3</accession>
<reference evidence="2" key="1">
    <citation type="journal article" date="2014" name="Front. Microbiol.">
        <title>High frequency of phylogenetically diverse reductive dehalogenase-homologous genes in deep subseafloor sedimentary metagenomes.</title>
        <authorList>
            <person name="Kawai M."/>
            <person name="Futagami T."/>
            <person name="Toyoda A."/>
            <person name="Takaki Y."/>
            <person name="Nishi S."/>
            <person name="Hori S."/>
            <person name="Arai W."/>
            <person name="Tsubouchi T."/>
            <person name="Morono Y."/>
            <person name="Uchiyama I."/>
            <person name="Ito T."/>
            <person name="Fujiyama A."/>
            <person name="Inagaki F."/>
            <person name="Takami H."/>
        </authorList>
    </citation>
    <scope>NUCLEOTIDE SEQUENCE</scope>
    <source>
        <strain evidence="2">Expedition CK06-06</strain>
    </source>
</reference>
<dbReference type="AlphaFoldDB" id="X1BYN3"/>
<feature type="non-terminal residue" evidence="2">
    <location>
        <position position="1"/>
    </location>
</feature>
<name>X1BYN3_9ZZZZ</name>
<sequence length="58" mass="6466">AESVPKSRSLVRNPVDVRGRREGMPRTPKLVPAQIIDEHDNDIGAIIRSHRHTGTNSQ</sequence>
<organism evidence="2">
    <name type="scientific">marine sediment metagenome</name>
    <dbReference type="NCBI Taxonomy" id="412755"/>
    <lineage>
        <taxon>unclassified sequences</taxon>
        <taxon>metagenomes</taxon>
        <taxon>ecological metagenomes</taxon>
    </lineage>
</organism>
<evidence type="ECO:0000256" key="1">
    <source>
        <dbReference type="SAM" id="MobiDB-lite"/>
    </source>
</evidence>
<protein>
    <submittedName>
        <fullName evidence="2">Uncharacterized protein</fullName>
    </submittedName>
</protein>
<feature type="region of interest" description="Disordered" evidence="1">
    <location>
        <begin position="1"/>
        <end position="28"/>
    </location>
</feature>
<gene>
    <name evidence="2" type="ORF">S01H4_51514</name>
</gene>
<feature type="compositionally biased region" description="Basic and acidic residues" evidence="1">
    <location>
        <begin position="15"/>
        <end position="24"/>
    </location>
</feature>
<comment type="caution">
    <text evidence="2">The sequence shown here is derived from an EMBL/GenBank/DDBJ whole genome shotgun (WGS) entry which is preliminary data.</text>
</comment>